<dbReference type="AlphaFoldDB" id="A0AAJ0CE47"/>
<dbReference type="EMBL" id="JASWJB010000347">
    <property type="protein sequence ID" value="KAK2591301.1"/>
    <property type="molecule type" value="Genomic_DNA"/>
</dbReference>
<evidence type="ECO:0000256" key="1">
    <source>
        <dbReference type="SAM" id="MobiDB-lite"/>
    </source>
</evidence>
<gene>
    <name evidence="2" type="ORF">QQS21_011019</name>
</gene>
<reference evidence="2" key="1">
    <citation type="submission" date="2023-06" db="EMBL/GenBank/DDBJ databases">
        <title>Conoideocrella luteorostrata (Hypocreales: Clavicipitaceae), a potential biocontrol fungus for elongate hemlock scale in United States Christmas tree production areas.</title>
        <authorList>
            <person name="Barrett H."/>
            <person name="Lovett B."/>
            <person name="Macias A.M."/>
            <person name="Stajich J.E."/>
            <person name="Kasson M.T."/>
        </authorList>
    </citation>
    <scope>NUCLEOTIDE SEQUENCE</scope>
    <source>
        <strain evidence="2">ARSEF 14590</strain>
    </source>
</reference>
<evidence type="ECO:0000313" key="3">
    <source>
        <dbReference type="Proteomes" id="UP001251528"/>
    </source>
</evidence>
<accession>A0AAJ0CE47</accession>
<protein>
    <submittedName>
        <fullName evidence="2">Uncharacterized protein</fullName>
    </submittedName>
</protein>
<proteinExistence type="predicted"/>
<sequence>MLVGAFRRSLGFHAMIKGLERKYMSFTRWRTPNAIVTMWTIEPVVSSTVIRGNSINVRHANETYASDLERIEPMSMTTHPTIVKAGNEIRGGWAGWIVWRAAAEMGNSDGINSVCLTCTMSSTLFGFGIQTTGARLANMAMTPETIMIVFNCSNSTVGSMGCRDVSYLARIHEVVHQQEQLAPSVRKRVDPVLRVADRYQETVRGGEDDCEEDDVPELGGFGRL</sequence>
<feature type="region of interest" description="Disordered" evidence="1">
    <location>
        <begin position="204"/>
        <end position="224"/>
    </location>
</feature>
<comment type="caution">
    <text evidence="2">The sequence shown here is derived from an EMBL/GenBank/DDBJ whole genome shotgun (WGS) entry which is preliminary data.</text>
</comment>
<evidence type="ECO:0000313" key="2">
    <source>
        <dbReference type="EMBL" id="KAK2591301.1"/>
    </source>
</evidence>
<keyword evidence="3" id="KW-1185">Reference proteome</keyword>
<dbReference type="Proteomes" id="UP001251528">
    <property type="component" value="Unassembled WGS sequence"/>
</dbReference>
<organism evidence="2 3">
    <name type="scientific">Conoideocrella luteorostrata</name>
    <dbReference type="NCBI Taxonomy" id="1105319"/>
    <lineage>
        <taxon>Eukaryota</taxon>
        <taxon>Fungi</taxon>
        <taxon>Dikarya</taxon>
        <taxon>Ascomycota</taxon>
        <taxon>Pezizomycotina</taxon>
        <taxon>Sordariomycetes</taxon>
        <taxon>Hypocreomycetidae</taxon>
        <taxon>Hypocreales</taxon>
        <taxon>Clavicipitaceae</taxon>
        <taxon>Conoideocrella</taxon>
    </lineage>
</organism>
<name>A0AAJ0CE47_9HYPO</name>